<evidence type="ECO:0000256" key="5">
    <source>
        <dbReference type="RuleBase" id="RU003682"/>
    </source>
</evidence>
<dbReference type="GO" id="GO:0046872">
    <property type="term" value="F:metal ion binding"/>
    <property type="evidence" value="ECO:0007669"/>
    <property type="project" value="UniProtKB-KW"/>
</dbReference>
<dbReference type="PANTHER" id="PTHR10209:SF867">
    <property type="entry name" value="2-OXOGLUTARATE (2OG) AND FE(II)-DEPENDENT OXYGENASE SUPERFAMILY PROTEIN"/>
    <property type="match status" value="1"/>
</dbReference>
<evidence type="ECO:0000256" key="1">
    <source>
        <dbReference type="ARBA" id="ARBA00008056"/>
    </source>
</evidence>
<gene>
    <name evidence="7" type="ORF">CAP51_06510</name>
</gene>
<comment type="caution">
    <text evidence="7">The sequence shown here is derived from an EMBL/GenBank/DDBJ whole genome shotgun (WGS) entry which is preliminary data.</text>
</comment>
<dbReference type="Gene3D" id="2.60.120.330">
    <property type="entry name" value="B-lactam Antibiotic, Isopenicillin N Synthase, Chain"/>
    <property type="match status" value="1"/>
</dbReference>
<keyword evidence="2 5" id="KW-0479">Metal-binding</keyword>
<proteinExistence type="inferred from homology"/>
<dbReference type="RefSeq" id="WP_087619963.1">
    <property type="nucleotide sequence ID" value="NZ_NEXX01000002.1"/>
</dbReference>
<dbReference type="InterPro" id="IPR005123">
    <property type="entry name" value="Oxoglu/Fe-dep_dioxygenase_dom"/>
</dbReference>
<dbReference type="PANTHER" id="PTHR10209">
    <property type="entry name" value="OXIDOREDUCTASE, 2OG-FE II OXYGENASE FAMILY PROTEIN"/>
    <property type="match status" value="1"/>
</dbReference>
<evidence type="ECO:0000256" key="4">
    <source>
        <dbReference type="ARBA" id="ARBA00023004"/>
    </source>
</evidence>
<feature type="domain" description="Fe2OG dioxygenase" evidence="6">
    <location>
        <begin position="173"/>
        <end position="277"/>
    </location>
</feature>
<sequence>MTLTLPLIDVAALSSTNFEDRLAVAKQIRQACLDKGFFYIINHGISADLQQQVFQYSQQFFNLPLPAKEQINKNKSIANRGYEPLKNQTLEADAPPDLKEGFYVGREYALDSEEVKNKRFNYGPNQWPEDLPEFKQVMMQYQQEVEALSIRLMRALALSLDLNEDYFNQYNQQAMITLRLLHYPPQPANPLPNEKGCGAHTDFGGLTLLLQDMNGGLQVWDHQQHIWLDAQPIAGSYVVNLGDLIARWTNDLYQSTRHRVINRSGVERYSVPFFFGGNPEHEIRCIETCLNEGDIAKYPVTTVEKHHQEMYRRTYG</sequence>
<reference evidence="7 8" key="1">
    <citation type="submission" date="2017-05" db="EMBL/GenBank/DDBJ databases">
        <title>Acinetobacter populi ANC 5415 (= PBJ7), whole genome shotgun sequencing project.</title>
        <authorList>
            <person name="Nemec A."/>
            <person name="Radolfova-Krizova L."/>
        </authorList>
    </citation>
    <scope>NUCLEOTIDE SEQUENCE [LARGE SCALE GENOMIC DNA]</scope>
    <source>
        <strain evidence="7 8">PBJ7</strain>
    </source>
</reference>
<dbReference type="InterPro" id="IPR044861">
    <property type="entry name" value="IPNS-like_FE2OG_OXY"/>
</dbReference>
<dbReference type="EMBL" id="NEXX01000002">
    <property type="protein sequence ID" value="OUY07412.1"/>
    <property type="molecule type" value="Genomic_DNA"/>
</dbReference>
<evidence type="ECO:0000313" key="8">
    <source>
        <dbReference type="Proteomes" id="UP000196536"/>
    </source>
</evidence>
<evidence type="ECO:0000313" key="7">
    <source>
        <dbReference type="EMBL" id="OUY07412.1"/>
    </source>
</evidence>
<name>A0A1Z9YZ22_9GAMM</name>
<keyword evidence="8" id="KW-1185">Reference proteome</keyword>
<evidence type="ECO:0000256" key="3">
    <source>
        <dbReference type="ARBA" id="ARBA00023002"/>
    </source>
</evidence>
<dbReference type="InterPro" id="IPR027443">
    <property type="entry name" value="IPNS-like_sf"/>
</dbReference>
<dbReference type="SUPFAM" id="SSF51197">
    <property type="entry name" value="Clavaminate synthase-like"/>
    <property type="match status" value="1"/>
</dbReference>
<accession>A0A1Z9YZ22</accession>
<dbReference type="InterPro" id="IPR026992">
    <property type="entry name" value="DIOX_N"/>
</dbReference>
<dbReference type="AlphaFoldDB" id="A0A1Z9YZ22"/>
<dbReference type="Pfam" id="PF14226">
    <property type="entry name" value="DIOX_N"/>
    <property type="match status" value="1"/>
</dbReference>
<dbReference type="OrthoDB" id="21825at2"/>
<keyword evidence="4 5" id="KW-0408">Iron</keyword>
<organism evidence="7 8">
    <name type="scientific">Acinetobacter populi</name>
    <dbReference type="NCBI Taxonomy" id="1582270"/>
    <lineage>
        <taxon>Bacteria</taxon>
        <taxon>Pseudomonadati</taxon>
        <taxon>Pseudomonadota</taxon>
        <taxon>Gammaproteobacteria</taxon>
        <taxon>Moraxellales</taxon>
        <taxon>Moraxellaceae</taxon>
        <taxon>Acinetobacter</taxon>
    </lineage>
</organism>
<evidence type="ECO:0000259" key="6">
    <source>
        <dbReference type="PROSITE" id="PS51471"/>
    </source>
</evidence>
<protein>
    <submittedName>
        <fullName evidence="7">Oxidoreductase</fullName>
    </submittedName>
</protein>
<dbReference type="GO" id="GO:0016491">
    <property type="term" value="F:oxidoreductase activity"/>
    <property type="evidence" value="ECO:0007669"/>
    <property type="project" value="UniProtKB-KW"/>
</dbReference>
<comment type="similarity">
    <text evidence="1 5">Belongs to the iron/ascorbate-dependent oxidoreductase family.</text>
</comment>
<dbReference type="PRINTS" id="PR00682">
    <property type="entry name" value="IPNSYNTHASE"/>
</dbReference>
<keyword evidence="3 5" id="KW-0560">Oxidoreductase</keyword>
<evidence type="ECO:0000256" key="2">
    <source>
        <dbReference type="ARBA" id="ARBA00022723"/>
    </source>
</evidence>
<dbReference type="Pfam" id="PF03171">
    <property type="entry name" value="2OG-FeII_Oxy"/>
    <property type="match status" value="1"/>
</dbReference>
<dbReference type="Proteomes" id="UP000196536">
    <property type="component" value="Unassembled WGS sequence"/>
</dbReference>
<dbReference type="PROSITE" id="PS51471">
    <property type="entry name" value="FE2OG_OXY"/>
    <property type="match status" value="1"/>
</dbReference>